<accession>A0A382TBF9</accession>
<gene>
    <name evidence="1" type="ORF">METZ01_LOCUS372313</name>
</gene>
<dbReference type="AlphaFoldDB" id="A0A382TBF9"/>
<protein>
    <submittedName>
        <fullName evidence="1">Uncharacterized protein</fullName>
    </submittedName>
</protein>
<dbReference type="EMBL" id="UINC01135364">
    <property type="protein sequence ID" value="SVD19459.1"/>
    <property type="molecule type" value="Genomic_DNA"/>
</dbReference>
<name>A0A382TBF9_9ZZZZ</name>
<proteinExistence type="predicted"/>
<evidence type="ECO:0000313" key="1">
    <source>
        <dbReference type="EMBL" id="SVD19459.1"/>
    </source>
</evidence>
<organism evidence="1">
    <name type="scientific">marine metagenome</name>
    <dbReference type="NCBI Taxonomy" id="408172"/>
    <lineage>
        <taxon>unclassified sequences</taxon>
        <taxon>metagenomes</taxon>
        <taxon>ecological metagenomes</taxon>
    </lineage>
</organism>
<sequence>MLKKLFIPTLITLSVLFGQDKKLSKLEYYNKHIAGSKPSRHVGKALSFQDRKRSVLDKGNLVMRMSNAAIYGYDPWGLNHEFPAGTMLMNGCCTYQWTAGPIVGALQGGVPSVSVGTKYSARDHDEEFEPLPGYDAGYVDTDANIG</sequence>
<reference evidence="1" key="1">
    <citation type="submission" date="2018-05" db="EMBL/GenBank/DDBJ databases">
        <authorList>
            <person name="Lanie J.A."/>
            <person name="Ng W.-L."/>
            <person name="Kazmierczak K.M."/>
            <person name="Andrzejewski T.M."/>
            <person name="Davidsen T.M."/>
            <person name="Wayne K.J."/>
            <person name="Tettelin H."/>
            <person name="Glass J.I."/>
            <person name="Rusch D."/>
            <person name="Podicherti R."/>
            <person name="Tsui H.-C.T."/>
            <person name="Winkler M.E."/>
        </authorList>
    </citation>
    <scope>NUCLEOTIDE SEQUENCE</scope>
</reference>
<feature type="non-terminal residue" evidence="1">
    <location>
        <position position="146"/>
    </location>
</feature>